<feature type="domain" description="EamA" evidence="2">
    <location>
        <begin position="9"/>
        <end position="147"/>
    </location>
</feature>
<protein>
    <recommendedName>
        <fullName evidence="2">EamA domain-containing protein</fullName>
    </recommendedName>
</protein>
<keyword evidence="1" id="KW-0472">Membrane</keyword>
<dbReference type="AlphaFoldDB" id="E3H8N1"/>
<dbReference type="HOGENOM" id="CLU_063026_0_0_0"/>
<dbReference type="InterPro" id="IPR000620">
    <property type="entry name" value="EamA_dom"/>
</dbReference>
<dbReference type="GO" id="GO:0016020">
    <property type="term" value="C:membrane"/>
    <property type="evidence" value="ECO:0007669"/>
    <property type="project" value="InterPro"/>
</dbReference>
<name>E3H8N1_ILYPC</name>
<feature type="domain" description="EamA" evidence="2">
    <location>
        <begin position="165"/>
        <end position="299"/>
    </location>
</feature>
<feature type="transmembrane region" description="Helical" evidence="1">
    <location>
        <begin position="102"/>
        <end position="121"/>
    </location>
</feature>
<dbReference type="PANTHER" id="PTHR22911">
    <property type="entry name" value="ACYL-MALONYL CONDENSING ENZYME-RELATED"/>
    <property type="match status" value="1"/>
</dbReference>
<dbReference type="PANTHER" id="PTHR22911:SF133">
    <property type="entry name" value="MEMBRANE PROTEIN"/>
    <property type="match status" value="1"/>
</dbReference>
<evidence type="ECO:0000313" key="3">
    <source>
        <dbReference type="EMBL" id="ADO83013.1"/>
    </source>
</evidence>
<dbReference type="Proteomes" id="UP000006875">
    <property type="component" value="Chromosome"/>
</dbReference>
<feature type="transmembrane region" description="Helical" evidence="1">
    <location>
        <begin position="283"/>
        <end position="300"/>
    </location>
</feature>
<evidence type="ECO:0000256" key="1">
    <source>
        <dbReference type="SAM" id="Phobius"/>
    </source>
</evidence>
<proteinExistence type="predicted"/>
<organism evidence="3 4">
    <name type="scientific">Ilyobacter polytropus (strain ATCC 51220 / DSM 2926 / LMG 16218 / CuHBu1)</name>
    <dbReference type="NCBI Taxonomy" id="572544"/>
    <lineage>
        <taxon>Bacteria</taxon>
        <taxon>Fusobacteriati</taxon>
        <taxon>Fusobacteriota</taxon>
        <taxon>Fusobacteriia</taxon>
        <taxon>Fusobacteriales</taxon>
        <taxon>Fusobacteriaceae</taxon>
        <taxon>Ilyobacter</taxon>
    </lineage>
</organism>
<dbReference type="OrthoDB" id="6212796at2"/>
<accession>E3H8N1</accession>
<dbReference type="InterPro" id="IPR037185">
    <property type="entry name" value="EmrE-like"/>
</dbReference>
<feature type="transmembrane region" description="Helical" evidence="1">
    <location>
        <begin position="36"/>
        <end position="57"/>
    </location>
</feature>
<keyword evidence="4" id="KW-1185">Reference proteome</keyword>
<keyword evidence="1" id="KW-0812">Transmembrane</keyword>
<feature type="transmembrane region" description="Helical" evidence="1">
    <location>
        <begin position="165"/>
        <end position="183"/>
    </location>
</feature>
<feature type="transmembrane region" description="Helical" evidence="1">
    <location>
        <begin position="133"/>
        <end position="153"/>
    </location>
</feature>
<evidence type="ECO:0000259" key="2">
    <source>
        <dbReference type="Pfam" id="PF00892"/>
    </source>
</evidence>
<evidence type="ECO:0000313" key="4">
    <source>
        <dbReference type="Proteomes" id="UP000006875"/>
    </source>
</evidence>
<dbReference type="eggNOG" id="COG0697">
    <property type="taxonomic scope" value="Bacteria"/>
</dbReference>
<sequence>MNSYKNKEMIGALFICGAAVLWGFDGVVLTPRLYSLSVPLVVFILHLLPFAGMSVLFGKEEIKAAKKIPRKDFIYFFLIALFGGSIGTLAIVKALFLVNFKHLTVVTLLQKLQPVFAIILARIILKEKIGKNFLLWSSISLLAGYFLTFEFHVPEIANGGNMFKASLLSLLAAFSFGSGTVFGKKVLENSSFRTALYLRYGFTSLIMFLITLYTGSLGGISATTKTHWIIFTIIGLTSGSGAILLYYKGLNYIKANVATMCELCFPISSILFDYIFNGNILSPVQWISVFIMLISIYNITQNNSKHQNEEISQNI</sequence>
<dbReference type="SUPFAM" id="SSF103481">
    <property type="entry name" value="Multidrug resistance efflux transporter EmrE"/>
    <property type="match status" value="1"/>
</dbReference>
<dbReference type="Pfam" id="PF00892">
    <property type="entry name" value="EamA"/>
    <property type="match status" value="2"/>
</dbReference>
<dbReference type="STRING" id="572544.Ilyop_1232"/>
<feature type="transmembrane region" description="Helical" evidence="1">
    <location>
        <begin position="259"/>
        <end position="277"/>
    </location>
</feature>
<dbReference type="EMBL" id="CP002281">
    <property type="protein sequence ID" value="ADO83013.1"/>
    <property type="molecule type" value="Genomic_DNA"/>
</dbReference>
<reference evidence="3 4" key="1">
    <citation type="journal article" date="2010" name="Stand. Genomic Sci.">
        <title>Complete genome sequence of Ilyobacter polytropus type strain (CuHbu1).</title>
        <authorList>
            <person name="Sikorski J."/>
            <person name="Chertkov O."/>
            <person name="Lapidus A."/>
            <person name="Nolan M."/>
            <person name="Lucas S."/>
            <person name="Del Rio T.G."/>
            <person name="Tice H."/>
            <person name="Cheng J.F."/>
            <person name="Tapia R."/>
            <person name="Han C."/>
            <person name="Goodwin L."/>
            <person name="Pitluck S."/>
            <person name="Liolios K."/>
            <person name="Ivanova N."/>
            <person name="Mavromatis K."/>
            <person name="Mikhailova N."/>
            <person name="Pati A."/>
            <person name="Chen A."/>
            <person name="Palaniappan K."/>
            <person name="Land M."/>
            <person name="Hauser L."/>
            <person name="Chang Y.J."/>
            <person name="Jeffries C.D."/>
            <person name="Brambilla E."/>
            <person name="Yasawong M."/>
            <person name="Rohde M."/>
            <person name="Pukall R."/>
            <person name="Spring S."/>
            <person name="Goker M."/>
            <person name="Woyke T."/>
            <person name="Bristow J."/>
            <person name="Eisen J.A."/>
            <person name="Markowitz V."/>
            <person name="Hugenholtz P."/>
            <person name="Kyrpides N.C."/>
            <person name="Klenk H.P."/>
        </authorList>
    </citation>
    <scope>NUCLEOTIDE SEQUENCE [LARGE SCALE GENOMIC DNA]</scope>
    <source>
        <strain evidence="4">ATCC 51220 / DSM 2926 / LMG 16218 / CuHBu1</strain>
    </source>
</reference>
<feature type="transmembrane region" description="Helical" evidence="1">
    <location>
        <begin position="73"/>
        <end position="96"/>
    </location>
</feature>
<dbReference type="KEGG" id="ipo:Ilyop_1232"/>
<dbReference type="RefSeq" id="WP_013387680.1">
    <property type="nucleotide sequence ID" value="NC_014632.1"/>
</dbReference>
<feature type="transmembrane region" description="Helical" evidence="1">
    <location>
        <begin position="228"/>
        <end position="247"/>
    </location>
</feature>
<keyword evidence="1" id="KW-1133">Transmembrane helix</keyword>
<feature type="transmembrane region" description="Helical" evidence="1">
    <location>
        <begin position="195"/>
        <end position="216"/>
    </location>
</feature>
<gene>
    <name evidence="3" type="ordered locus">Ilyop_1232</name>
</gene>